<dbReference type="InterPro" id="IPR003347">
    <property type="entry name" value="JmjC_dom"/>
</dbReference>
<feature type="compositionally biased region" description="Basic and acidic residues" evidence="3">
    <location>
        <begin position="1423"/>
        <end position="1440"/>
    </location>
</feature>
<feature type="compositionally biased region" description="Low complexity" evidence="3">
    <location>
        <begin position="317"/>
        <end position="336"/>
    </location>
</feature>
<feature type="compositionally biased region" description="Low complexity" evidence="3">
    <location>
        <begin position="1966"/>
        <end position="1980"/>
    </location>
</feature>
<dbReference type="PROSITE" id="PS51011">
    <property type="entry name" value="ARID"/>
    <property type="match status" value="1"/>
</dbReference>
<feature type="region of interest" description="Disordered" evidence="3">
    <location>
        <begin position="1887"/>
        <end position="1935"/>
    </location>
</feature>
<dbReference type="Proteomes" id="UP000887116">
    <property type="component" value="Unassembled WGS sequence"/>
</dbReference>
<feature type="compositionally biased region" description="Low complexity" evidence="3">
    <location>
        <begin position="719"/>
        <end position="736"/>
    </location>
</feature>
<feature type="compositionally biased region" description="Low complexity" evidence="3">
    <location>
        <begin position="612"/>
        <end position="629"/>
    </location>
</feature>
<dbReference type="PANTHER" id="PTHR10694:SF113">
    <property type="entry name" value="PROTEIN JUMONJI"/>
    <property type="match status" value="1"/>
</dbReference>
<feature type="compositionally biased region" description="Basic and acidic residues" evidence="3">
    <location>
        <begin position="594"/>
        <end position="611"/>
    </location>
</feature>
<feature type="compositionally biased region" description="Basic and acidic residues" evidence="3">
    <location>
        <begin position="1248"/>
        <end position="1318"/>
    </location>
</feature>
<dbReference type="SMART" id="SM00501">
    <property type="entry name" value="BRIGHT"/>
    <property type="match status" value="1"/>
</dbReference>
<evidence type="ECO:0000259" key="5">
    <source>
        <dbReference type="PROSITE" id="PS51183"/>
    </source>
</evidence>
<dbReference type="GO" id="GO:0006338">
    <property type="term" value="P:chromatin remodeling"/>
    <property type="evidence" value="ECO:0007669"/>
    <property type="project" value="TreeGrafter"/>
</dbReference>
<feature type="compositionally biased region" description="Basic and acidic residues" evidence="3">
    <location>
        <begin position="251"/>
        <end position="266"/>
    </location>
</feature>
<comment type="caution">
    <text evidence="7">The sequence shown here is derived from an EMBL/GenBank/DDBJ whole genome shotgun (WGS) entry which is preliminary data.</text>
</comment>
<feature type="compositionally biased region" description="Low complexity" evidence="3">
    <location>
        <begin position="25"/>
        <end position="34"/>
    </location>
</feature>
<dbReference type="Pfam" id="PF01388">
    <property type="entry name" value="ARID"/>
    <property type="match status" value="1"/>
</dbReference>
<feature type="domain" description="JmjN" evidence="5">
    <location>
        <begin position="2023"/>
        <end position="2064"/>
    </location>
</feature>
<feature type="compositionally biased region" description="Basic residues" evidence="3">
    <location>
        <begin position="1441"/>
        <end position="1487"/>
    </location>
</feature>
<keyword evidence="2" id="KW-0539">Nucleus</keyword>
<feature type="compositionally biased region" description="Basic and acidic residues" evidence="3">
    <location>
        <begin position="677"/>
        <end position="718"/>
    </location>
</feature>
<dbReference type="GO" id="GO:0005634">
    <property type="term" value="C:nucleus"/>
    <property type="evidence" value="ECO:0007669"/>
    <property type="project" value="UniProtKB-SubCell"/>
</dbReference>
<feature type="region of interest" description="Disordered" evidence="3">
    <location>
        <begin position="1423"/>
        <end position="1524"/>
    </location>
</feature>
<feature type="compositionally biased region" description="Polar residues" evidence="3">
    <location>
        <begin position="269"/>
        <end position="291"/>
    </location>
</feature>
<dbReference type="SMART" id="SM01014">
    <property type="entry name" value="ARID"/>
    <property type="match status" value="1"/>
</dbReference>
<evidence type="ECO:0000313" key="7">
    <source>
        <dbReference type="EMBL" id="GFQ95731.1"/>
    </source>
</evidence>
<feature type="region of interest" description="Disordered" evidence="3">
    <location>
        <begin position="564"/>
        <end position="772"/>
    </location>
</feature>
<feature type="compositionally biased region" description="Basic and acidic residues" evidence="3">
    <location>
        <begin position="737"/>
        <end position="772"/>
    </location>
</feature>
<organism evidence="7 8">
    <name type="scientific">Trichonephila clavata</name>
    <name type="common">Joro spider</name>
    <name type="synonym">Nephila clavata</name>
    <dbReference type="NCBI Taxonomy" id="2740835"/>
    <lineage>
        <taxon>Eukaryota</taxon>
        <taxon>Metazoa</taxon>
        <taxon>Ecdysozoa</taxon>
        <taxon>Arthropoda</taxon>
        <taxon>Chelicerata</taxon>
        <taxon>Arachnida</taxon>
        <taxon>Araneae</taxon>
        <taxon>Araneomorphae</taxon>
        <taxon>Entelegynae</taxon>
        <taxon>Araneoidea</taxon>
        <taxon>Nephilidae</taxon>
        <taxon>Trichonephila</taxon>
    </lineage>
</organism>
<reference evidence="7" key="1">
    <citation type="submission" date="2020-07" db="EMBL/GenBank/DDBJ databases">
        <title>Multicomponent nature underlies the extraordinary mechanical properties of spider dragline silk.</title>
        <authorList>
            <person name="Kono N."/>
            <person name="Nakamura H."/>
            <person name="Mori M."/>
            <person name="Yoshida Y."/>
            <person name="Ohtoshi R."/>
            <person name="Malay A.D."/>
            <person name="Moran D.A.P."/>
            <person name="Tomita M."/>
            <person name="Numata K."/>
            <person name="Arakawa K."/>
        </authorList>
    </citation>
    <scope>NUCLEOTIDE SEQUENCE</scope>
</reference>
<dbReference type="SMART" id="SM00558">
    <property type="entry name" value="JmjC"/>
    <property type="match status" value="1"/>
</dbReference>
<gene>
    <name evidence="7" type="primary">JARID2</name>
    <name evidence="7" type="ORF">TNCT_711901</name>
</gene>
<feature type="compositionally biased region" description="Basic and acidic residues" evidence="3">
    <location>
        <begin position="1332"/>
        <end position="1392"/>
    </location>
</feature>
<feature type="compositionally biased region" description="Polar residues" evidence="3">
    <location>
        <begin position="348"/>
        <end position="366"/>
    </location>
</feature>
<dbReference type="GO" id="GO:0010468">
    <property type="term" value="P:regulation of gene expression"/>
    <property type="evidence" value="ECO:0007669"/>
    <property type="project" value="TreeGrafter"/>
</dbReference>
<dbReference type="EMBL" id="BMAO01014561">
    <property type="protein sequence ID" value="GFQ95731.1"/>
    <property type="molecule type" value="Genomic_DNA"/>
</dbReference>
<dbReference type="GO" id="GO:0003677">
    <property type="term" value="F:DNA binding"/>
    <property type="evidence" value="ECO:0007669"/>
    <property type="project" value="InterPro"/>
</dbReference>
<feature type="domain" description="JmjC" evidence="6">
    <location>
        <begin position="2291"/>
        <end position="2456"/>
    </location>
</feature>
<proteinExistence type="predicted"/>
<dbReference type="PROSITE" id="PS51183">
    <property type="entry name" value="JMJN"/>
    <property type="match status" value="1"/>
</dbReference>
<protein>
    <submittedName>
        <fullName evidence="7">Uncharacterized protein</fullName>
    </submittedName>
</protein>
<feature type="region of interest" description="Disordered" evidence="3">
    <location>
        <begin position="1248"/>
        <end position="1402"/>
    </location>
</feature>
<feature type="compositionally biased region" description="Basic and acidic residues" evidence="3">
    <location>
        <begin position="449"/>
        <end position="472"/>
    </location>
</feature>
<feature type="compositionally biased region" description="Basic and acidic residues" evidence="3">
    <location>
        <begin position="1109"/>
        <end position="1143"/>
    </location>
</feature>
<dbReference type="Gene3D" id="1.10.150.60">
    <property type="entry name" value="ARID DNA-binding domain"/>
    <property type="match status" value="1"/>
</dbReference>
<evidence type="ECO:0000313" key="8">
    <source>
        <dbReference type="Proteomes" id="UP000887116"/>
    </source>
</evidence>
<feature type="region of interest" description="Disordered" evidence="3">
    <location>
        <begin position="70"/>
        <end position="98"/>
    </location>
</feature>
<dbReference type="OrthoDB" id="8951118at2759"/>
<feature type="compositionally biased region" description="Basic and acidic residues" evidence="3">
    <location>
        <begin position="205"/>
        <end position="217"/>
    </location>
</feature>
<feature type="compositionally biased region" description="Basic residues" evidence="3">
    <location>
        <begin position="1988"/>
        <end position="2000"/>
    </location>
</feature>
<dbReference type="InterPro" id="IPR004198">
    <property type="entry name" value="Znf_C5HC2"/>
</dbReference>
<evidence type="ECO:0000259" key="4">
    <source>
        <dbReference type="PROSITE" id="PS51011"/>
    </source>
</evidence>
<dbReference type="InterPro" id="IPR036431">
    <property type="entry name" value="ARID_dom_sf"/>
</dbReference>
<dbReference type="FunFam" id="1.10.150.60:FF:000012">
    <property type="entry name" value="Blast:Protein Jumonji"/>
    <property type="match status" value="1"/>
</dbReference>
<dbReference type="SUPFAM" id="SSF51197">
    <property type="entry name" value="Clavaminate synthase-like"/>
    <property type="match status" value="1"/>
</dbReference>
<evidence type="ECO:0000256" key="2">
    <source>
        <dbReference type="ARBA" id="ARBA00023242"/>
    </source>
</evidence>
<feature type="region of interest" description="Disordered" evidence="3">
    <location>
        <begin position="1965"/>
        <end position="2007"/>
    </location>
</feature>
<dbReference type="InterPro" id="IPR003349">
    <property type="entry name" value="JmjN"/>
</dbReference>
<sequence length="2626" mass="296824">MNVSFITKYLLKCNMKPFIKKEKSSGSISEESSSQRPKRSTCQKNLDVSNGLLWREETDLTKALYASLQETKKKNLEEDEEEPEDEMKIPPKEPPVNEQDEILKKAKVHAQRKFAQGSNPNSPVPTPHKVPYVNSSTTELLPYKRPKTEDFLTFLCLRGTSILPPSLDFLNCCSKSDTSSDCRSLSPELEIKEYQNQKETAPKNSELRDKNNSKHENLPNGMSRKTTACKASSKRHPDSVQSVKKIHSKSHKEASIVRKRKSREESESNEINPSTSRSKVTTSARTRSSTLHALREKYKKRRLETNKKKLLPVSKPSTTALSSSTASLTTRSQSSTKPSEKKTPRNIVKNQTKSINPPVTKSTSPVLNKVKQSRSDRKLAMEKRKSLRSAHPSKGFGQKRLGQNKKTMLLRRAKLVPPIVDVDSDSEPEIISAASTKKNQVQPICTKQEKSFNSKRLSERLRNQNDVPKEKSTLTSRQILLRKHMQNRFNAKKSSLHMKNMKSKTIVKSTVKQTILKKVTRKSLISKTMSLRKDLQNKRVTRSAKHQIEEMLWANPEKRSKLQNSKNILLSKSERKRPVVDEQSLPKKPRLISHKKEIENKHTKSDKDVKNKSSNAEALKGSMLMSSSKLVKKVADSVMHTRSSKTSSHNEPKPSCSNTETFQSRSKTESANSKVSKLNENKVSKSNKSVDNKSNKSVDNKSNKSVDNKSNKSVDNKSNKSVNNKSNKSVESCKSNKSLESKLVKSTESKQNKFTENKTSKPSENKVNKSDEKISKVNDIGLNKSFDSKASKFPENSLNKSVDRMNKTSENKVPMETDKRSLKCDETKTTSKTNFTCSKSEDRSSITKSNRIHEVTRNVYVASKVELDENLKSNDREVEILIKENKINKDNDLKNNLETEVFSSIIREHKEANVQNNLNMQKIDKNLKKDISELISLNVECEEPTFVFNCEPSCSGNEKEVCDKKLNLDKSTKFEQLPKEGHVIKKHNDKKYFKNTSYKEDRSFKKISDKVPKVQNKVFEKDMKSFKREGFKESEIKDSLRDFDKNIQKRESNKEEHENLTSIVSNTSQNVSNQKNIASIEGKGAIKHPSEIKCFEKGIQKELVSNKDKFDSKKLSDKSENGKRSSKLDVKKDSKKLKTENVKNSDTPSTSYNNFKRNCETLSHKINHLIEQKLDSKKNQVINSFNKSTSEVVDNDSDDDSDSDITLDQFLKLKSDTHVSRTDYSSSVLTSLEKKINVDSSLLISENKDTKVKKDSEKDSQKTKKDGESSKHKKDKSSSKDKSCRKEDKSGKKDSEKSLAKLLKRERSKLSKKEEKERIKHKREGSSSSKSSKRDFEKDGSKLSRKEGEKESSSSDKKIETKAEFSESKKEKSSKKESSKLSRSNSYDETKTPKKKKKHNEFKDIEKIKNLINKSSILNEVSGFKEFKRRLSNDKSEFKKHLSKSKKRKKLALLKEKKLSKKLSSKLLRKYSKKKGLKKKNKLRKKELKKEKLNLGDKGHSKNKKQKHKTKSDHHKKENQEKIKNLDVALSPSPVVKDVLSTTSEYLHSFPKLAIETHCDEPVNMTVQSSNVNNNVQSYSNDLSTSTTYITENASDGATTVETLTTDVSQRISTDLVFNTNDNYQGLVAGEFSGVFEEPFPTGTILVATRDSISQVPLHFIQDIPPPVPKTMADAATNTSEDDLDENISLISDHMRSEEMSVGTQTITPVGSPSPTVEMRSIVPMPHVESPLAENNKAHFQKQIPTMQTVINLDHSVVPTTTQRPTVSNFIHLPPTKSMVSDSVSHILLPVTAGKIQIPAEVHTPVSPMTPVKPNLSSNINIPLPLVTSGSPKIPGNVNISIVPTSPKIVNCLSNSVSSVTPEKLNIPMCNSSSPVVTSNRTISSPVVASNRTNSSPLVASSRTNSSPLVASSRTNSSPLVASSRANSSPVVASNRSKISVCAGNPVLPITPVKPKAPVNVTNIISKTPSKSKASTSASSLDHSTTPKMKKRNTPVKKSKTSSNISFTKRDPFPLDSARLVAAPVFYPEAHEFNDPLEYISKIRPEAEQYGICKIVPPSSFKPECKVNDDMRFTAHNQYLHKMLYRWGPNVQHTACIRKHLKTQKMKLEQAPLMGGIELDISKFYHTVQQFGGLQQVIEKKKWQKVADAMRVPKSAQDRVTKLYDAYCKYLVSYDLLPPEEKQKIEEEVLSDHAKRIKLRYSPNESEKDEEEVDDDENYDCVTKGRSMSLSNFFRIARNTMSMWFKNEPSPEEVEHEFWKIVTERQQHVVVHAGNIDSSVTQSGFPTNRSPFAKHPWNLKVLTNNSRSVLRSMGPLSGITIPTLHVGMLFTTGCWYRDPHSFPWIEYLHTGASKIWYGIPANGCEKFRNSMKKIVPEYCTNKPLWLSSDTAMVPPELLVQHGASLSRTIQNSGQFVVIFPESFTSTICCGYCVSESVYFAPTMWLDLAVKAFLDIKNSCESPAFSLERLLFSIGNDPKPPFKTYFKTLEKILPMIENIRQHELNLRSQLNELGLKQFERLPLVEVREKKKKSKNIEEETEQECEICHAPCYVSMVLYPGEESIYCLPHAIEHIPKKNLKSCKLKYTYNENDLNELVKKITDLVSQLPNHNTKKKTTKKKVLPIAEK</sequence>
<dbReference type="SUPFAM" id="SSF46774">
    <property type="entry name" value="ARID-like"/>
    <property type="match status" value="1"/>
</dbReference>
<feature type="region of interest" description="Disordered" evidence="3">
    <location>
        <begin position="21"/>
        <end position="48"/>
    </location>
</feature>
<feature type="region of interest" description="Disordered" evidence="3">
    <location>
        <begin position="449"/>
        <end position="475"/>
    </location>
</feature>
<dbReference type="Pfam" id="PF02373">
    <property type="entry name" value="JmjC"/>
    <property type="match status" value="1"/>
</dbReference>
<dbReference type="PANTHER" id="PTHR10694">
    <property type="entry name" value="LYSINE-SPECIFIC DEMETHYLASE"/>
    <property type="match status" value="1"/>
</dbReference>
<feature type="compositionally biased region" description="Basic and acidic residues" evidence="3">
    <location>
        <begin position="1515"/>
        <end position="1524"/>
    </location>
</feature>
<comment type="subcellular location">
    <subcellularLocation>
        <location evidence="1">Nucleus</location>
    </subcellularLocation>
</comment>
<evidence type="ECO:0000259" key="6">
    <source>
        <dbReference type="PROSITE" id="PS51184"/>
    </source>
</evidence>
<dbReference type="Pfam" id="PF02928">
    <property type="entry name" value="zf-C5HC2"/>
    <property type="match status" value="1"/>
</dbReference>
<feature type="compositionally biased region" description="Polar residues" evidence="3">
    <location>
        <begin position="640"/>
        <end position="671"/>
    </location>
</feature>
<keyword evidence="8" id="KW-1185">Reference proteome</keyword>
<feature type="compositionally biased region" description="Basic residues" evidence="3">
    <location>
        <begin position="1501"/>
        <end position="1514"/>
    </location>
</feature>
<feature type="compositionally biased region" description="Polar residues" evidence="3">
    <location>
        <begin position="1144"/>
        <end position="1154"/>
    </location>
</feature>
<feature type="compositionally biased region" description="Basic and acidic residues" evidence="3">
    <location>
        <begin position="1488"/>
        <end position="1500"/>
    </location>
</feature>
<dbReference type="SMART" id="SM00545">
    <property type="entry name" value="JmjN"/>
    <property type="match status" value="1"/>
</dbReference>
<evidence type="ECO:0000256" key="1">
    <source>
        <dbReference type="ARBA" id="ARBA00004123"/>
    </source>
</evidence>
<dbReference type="GO" id="GO:0000785">
    <property type="term" value="C:chromatin"/>
    <property type="evidence" value="ECO:0007669"/>
    <property type="project" value="TreeGrafter"/>
</dbReference>
<feature type="compositionally biased region" description="Basic and acidic residues" evidence="3">
    <location>
        <begin position="373"/>
        <end position="384"/>
    </location>
</feature>
<feature type="region of interest" description="Disordered" evidence="3">
    <location>
        <begin position="1109"/>
        <end position="1154"/>
    </location>
</feature>
<dbReference type="CDD" id="cd16870">
    <property type="entry name" value="ARID_JARD2"/>
    <property type="match status" value="1"/>
</dbReference>
<feature type="region of interest" description="Disordered" evidence="3">
    <location>
        <begin position="193"/>
        <end position="405"/>
    </location>
</feature>
<evidence type="ECO:0000256" key="3">
    <source>
        <dbReference type="SAM" id="MobiDB-lite"/>
    </source>
</evidence>
<feature type="domain" description="ARID" evidence="4">
    <location>
        <begin position="2087"/>
        <end position="2179"/>
    </location>
</feature>
<dbReference type="PROSITE" id="PS51184">
    <property type="entry name" value="JMJC"/>
    <property type="match status" value="1"/>
</dbReference>
<dbReference type="Gene3D" id="2.60.120.650">
    <property type="entry name" value="Cupin"/>
    <property type="match status" value="1"/>
</dbReference>
<dbReference type="InterPro" id="IPR001606">
    <property type="entry name" value="ARID_dom"/>
</dbReference>
<dbReference type="Pfam" id="PF02375">
    <property type="entry name" value="JmjN"/>
    <property type="match status" value="1"/>
</dbReference>
<name>A0A8X6L548_TRICU</name>
<accession>A0A8X6L548</accession>